<gene>
    <name evidence="6" type="ORF">FHS28_004391</name>
</gene>
<dbReference type="InterPro" id="IPR030999">
    <property type="entry name" value="Thiosulf_SoxX"/>
</dbReference>
<evidence type="ECO:0000256" key="3">
    <source>
        <dbReference type="ARBA" id="ARBA00023004"/>
    </source>
</evidence>
<reference evidence="6 7" key="1">
    <citation type="submission" date="2020-08" db="EMBL/GenBank/DDBJ databases">
        <title>Genomic Encyclopedia of Type Strains, Phase III (KMG-III): the genomes of soil and plant-associated and newly described type strains.</title>
        <authorList>
            <person name="Whitman W."/>
        </authorList>
    </citation>
    <scope>NUCLEOTIDE SEQUENCE [LARGE SCALE GENOMIC DNA]</scope>
    <source>
        <strain evidence="6 7">CECT 7247</strain>
    </source>
</reference>
<dbReference type="InterPro" id="IPR009056">
    <property type="entry name" value="Cyt_c-like_dom"/>
</dbReference>
<sequence>MSDAAMAMLALILAAGVLAPFQVEGDAITKPLDGRIGDAVRGRALVASRPQGLCLLCHAAPIPEERQQGNLAPDLTGVGQRLSEGQLRLRLVAPQTVHPGTIMPAYYRAGPSAGLQRVASDFDGKPVLDAQQIEDVVAYLRSLK</sequence>
<dbReference type="EMBL" id="JACHXO010000009">
    <property type="protein sequence ID" value="MBB3196966.1"/>
    <property type="molecule type" value="Genomic_DNA"/>
</dbReference>
<evidence type="ECO:0000256" key="4">
    <source>
        <dbReference type="PROSITE-ProRule" id="PRU00433"/>
    </source>
</evidence>
<organism evidence="6 7">
    <name type="scientific">Roseateles terrae</name>
    <dbReference type="NCBI Taxonomy" id="431060"/>
    <lineage>
        <taxon>Bacteria</taxon>
        <taxon>Pseudomonadati</taxon>
        <taxon>Pseudomonadota</taxon>
        <taxon>Betaproteobacteria</taxon>
        <taxon>Burkholderiales</taxon>
        <taxon>Sphaerotilaceae</taxon>
        <taxon>Roseateles</taxon>
    </lineage>
</organism>
<dbReference type="SUPFAM" id="SSF46626">
    <property type="entry name" value="Cytochrome c"/>
    <property type="match status" value="1"/>
</dbReference>
<keyword evidence="2 4" id="KW-0479">Metal-binding</keyword>
<accession>A0ABR6GZ07</accession>
<protein>
    <submittedName>
        <fullName evidence="6">Sulfur-oxidizing protein SoxX</fullName>
    </submittedName>
</protein>
<evidence type="ECO:0000256" key="1">
    <source>
        <dbReference type="ARBA" id="ARBA00022617"/>
    </source>
</evidence>
<dbReference type="PROSITE" id="PS51007">
    <property type="entry name" value="CYTC"/>
    <property type="match status" value="1"/>
</dbReference>
<dbReference type="Proteomes" id="UP000574369">
    <property type="component" value="Unassembled WGS sequence"/>
</dbReference>
<evidence type="ECO:0000313" key="6">
    <source>
        <dbReference type="EMBL" id="MBB3196966.1"/>
    </source>
</evidence>
<dbReference type="RefSeq" id="WP_310736845.1">
    <property type="nucleotide sequence ID" value="NZ_JACHXO010000009.1"/>
</dbReference>
<evidence type="ECO:0000313" key="7">
    <source>
        <dbReference type="Proteomes" id="UP000574369"/>
    </source>
</evidence>
<evidence type="ECO:0000259" key="5">
    <source>
        <dbReference type="PROSITE" id="PS51007"/>
    </source>
</evidence>
<keyword evidence="3 4" id="KW-0408">Iron</keyword>
<proteinExistence type="predicted"/>
<feature type="domain" description="Cytochrome c" evidence="5">
    <location>
        <begin position="37"/>
        <end position="144"/>
    </location>
</feature>
<dbReference type="InterPro" id="IPR036909">
    <property type="entry name" value="Cyt_c-like_dom_sf"/>
</dbReference>
<name>A0ABR6GZ07_9BURK</name>
<evidence type="ECO:0000256" key="2">
    <source>
        <dbReference type="ARBA" id="ARBA00022723"/>
    </source>
</evidence>
<keyword evidence="1 4" id="KW-0349">Heme</keyword>
<dbReference type="Pfam" id="PF00034">
    <property type="entry name" value="Cytochrom_C"/>
    <property type="match status" value="1"/>
</dbReference>
<keyword evidence="7" id="KW-1185">Reference proteome</keyword>
<dbReference type="Gene3D" id="1.10.760.10">
    <property type="entry name" value="Cytochrome c-like domain"/>
    <property type="match status" value="1"/>
</dbReference>
<dbReference type="NCBIfam" id="TIGR04485">
    <property type="entry name" value="thiosulf_SoxX"/>
    <property type="match status" value="1"/>
</dbReference>
<comment type="caution">
    <text evidence="6">The sequence shown here is derived from an EMBL/GenBank/DDBJ whole genome shotgun (WGS) entry which is preliminary data.</text>
</comment>